<gene>
    <name evidence="2" type="ORF">EVAR_65991_1</name>
</gene>
<feature type="compositionally biased region" description="Basic and acidic residues" evidence="1">
    <location>
        <begin position="43"/>
        <end position="61"/>
    </location>
</feature>
<name>A0A4C1ZL25_EUMVA</name>
<evidence type="ECO:0000313" key="3">
    <source>
        <dbReference type="Proteomes" id="UP000299102"/>
    </source>
</evidence>
<evidence type="ECO:0000256" key="1">
    <source>
        <dbReference type="SAM" id="MobiDB-lite"/>
    </source>
</evidence>
<feature type="region of interest" description="Disordered" evidence="1">
    <location>
        <begin position="42"/>
        <end position="104"/>
    </location>
</feature>
<organism evidence="2 3">
    <name type="scientific">Eumeta variegata</name>
    <name type="common">Bagworm moth</name>
    <name type="synonym">Eumeta japonica</name>
    <dbReference type="NCBI Taxonomy" id="151549"/>
    <lineage>
        <taxon>Eukaryota</taxon>
        <taxon>Metazoa</taxon>
        <taxon>Ecdysozoa</taxon>
        <taxon>Arthropoda</taxon>
        <taxon>Hexapoda</taxon>
        <taxon>Insecta</taxon>
        <taxon>Pterygota</taxon>
        <taxon>Neoptera</taxon>
        <taxon>Endopterygota</taxon>
        <taxon>Lepidoptera</taxon>
        <taxon>Glossata</taxon>
        <taxon>Ditrysia</taxon>
        <taxon>Tineoidea</taxon>
        <taxon>Psychidae</taxon>
        <taxon>Oiketicinae</taxon>
        <taxon>Eumeta</taxon>
    </lineage>
</organism>
<comment type="caution">
    <text evidence="2">The sequence shown here is derived from an EMBL/GenBank/DDBJ whole genome shotgun (WGS) entry which is preliminary data.</text>
</comment>
<evidence type="ECO:0000313" key="2">
    <source>
        <dbReference type="EMBL" id="GBP88590.1"/>
    </source>
</evidence>
<proteinExistence type="predicted"/>
<reference evidence="2 3" key="1">
    <citation type="journal article" date="2019" name="Commun. Biol.">
        <title>The bagworm genome reveals a unique fibroin gene that provides high tensile strength.</title>
        <authorList>
            <person name="Kono N."/>
            <person name="Nakamura H."/>
            <person name="Ohtoshi R."/>
            <person name="Tomita M."/>
            <person name="Numata K."/>
            <person name="Arakawa K."/>
        </authorList>
    </citation>
    <scope>NUCLEOTIDE SEQUENCE [LARGE SCALE GENOMIC DNA]</scope>
</reference>
<dbReference type="AlphaFoldDB" id="A0A4C1ZL25"/>
<sequence length="121" mass="13515">MSDQTGRSVQLLGLTTWLDASGHFECLKHTDRKRRATFFYPITEKEGQHKQRSDVLDRRPTESVNNGRKRSAPLKTCDGRPPGRDAPTNELPSKALGSTKTSEGVRRPAAFMTAYVNISRA</sequence>
<dbReference type="EMBL" id="BGZK01001943">
    <property type="protein sequence ID" value="GBP88590.1"/>
    <property type="molecule type" value="Genomic_DNA"/>
</dbReference>
<keyword evidence="3" id="KW-1185">Reference proteome</keyword>
<accession>A0A4C1ZL25</accession>
<dbReference type="Proteomes" id="UP000299102">
    <property type="component" value="Unassembled WGS sequence"/>
</dbReference>
<protein>
    <submittedName>
        <fullName evidence="2">Uncharacterized protein</fullName>
    </submittedName>
</protein>